<reference evidence="2 3" key="1">
    <citation type="journal article" date="2019" name="Sci. Rep.">
        <title>Orb-weaving spider Araneus ventricosus genome elucidates the spidroin gene catalogue.</title>
        <authorList>
            <person name="Kono N."/>
            <person name="Nakamura H."/>
            <person name="Ohtoshi R."/>
            <person name="Moran D.A.P."/>
            <person name="Shinohara A."/>
            <person name="Yoshida Y."/>
            <person name="Fujiwara M."/>
            <person name="Mori M."/>
            <person name="Tomita M."/>
            <person name="Arakawa K."/>
        </authorList>
    </citation>
    <scope>NUCLEOTIDE SEQUENCE [LARGE SCALE GENOMIC DNA]</scope>
</reference>
<comment type="caution">
    <text evidence="2">The sequence shown here is derived from an EMBL/GenBank/DDBJ whole genome shotgun (WGS) entry which is preliminary data.</text>
</comment>
<name>A0A4Y2AK09_ARAVE</name>
<sequence length="121" mass="13958">MQTRQQEMRSGQEEIKNQIQAHIESEVDEIKIQVDRCIGKIEEEVQCVKGKIDKVESEVQEKIGNLERRISKLEDRPNNFQTSPELMYDRSTVKPLTDKHHGPFSRLSSTSSALQMGGRNF</sequence>
<organism evidence="2 3">
    <name type="scientific">Araneus ventricosus</name>
    <name type="common">Orbweaver spider</name>
    <name type="synonym">Epeira ventricosa</name>
    <dbReference type="NCBI Taxonomy" id="182803"/>
    <lineage>
        <taxon>Eukaryota</taxon>
        <taxon>Metazoa</taxon>
        <taxon>Ecdysozoa</taxon>
        <taxon>Arthropoda</taxon>
        <taxon>Chelicerata</taxon>
        <taxon>Arachnida</taxon>
        <taxon>Araneae</taxon>
        <taxon>Araneomorphae</taxon>
        <taxon>Entelegynae</taxon>
        <taxon>Araneoidea</taxon>
        <taxon>Araneidae</taxon>
        <taxon>Araneus</taxon>
    </lineage>
</organism>
<gene>
    <name evidence="2" type="ORF">AVEN_29192_1</name>
</gene>
<evidence type="ECO:0000313" key="2">
    <source>
        <dbReference type="EMBL" id="GBL80221.1"/>
    </source>
</evidence>
<evidence type="ECO:0000313" key="3">
    <source>
        <dbReference type="Proteomes" id="UP000499080"/>
    </source>
</evidence>
<dbReference type="AlphaFoldDB" id="A0A4Y2AK09"/>
<accession>A0A4Y2AK09</accession>
<proteinExistence type="predicted"/>
<feature type="compositionally biased region" description="Basic and acidic residues" evidence="1">
    <location>
        <begin position="87"/>
        <end position="101"/>
    </location>
</feature>
<keyword evidence="3" id="KW-1185">Reference proteome</keyword>
<feature type="region of interest" description="Disordered" evidence="1">
    <location>
        <begin position="74"/>
        <end position="121"/>
    </location>
</feature>
<dbReference type="EMBL" id="BGPR01000020">
    <property type="protein sequence ID" value="GBL80221.1"/>
    <property type="molecule type" value="Genomic_DNA"/>
</dbReference>
<protein>
    <submittedName>
        <fullName evidence="2">Uncharacterized protein</fullName>
    </submittedName>
</protein>
<dbReference type="OrthoDB" id="8066225at2759"/>
<evidence type="ECO:0000256" key="1">
    <source>
        <dbReference type="SAM" id="MobiDB-lite"/>
    </source>
</evidence>
<dbReference type="Proteomes" id="UP000499080">
    <property type="component" value="Unassembled WGS sequence"/>
</dbReference>